<keyword evidence="2" id="KW-0812">Transmembrane</keyword>
<feature type="compositionally biased region" description="Polar residues" evidence="1">
    <location>
        <begin position="362"/>
        <end position="373"/>
    </location>
</feature>
<dbReference type="Proteomes" id="UP000023152">
    <property type="component" value="Unassembled WGS sequence"/>
</dbReference>
<feature type="compositionally biased region" description="Basic and acidic residues" evidence="1">
    <location>
        <begin position="419"/>
        <end position="433"/>
    </location>
</feature>
<sequence>MNLQLRFAHFCICVRVQKKRCKERQSQIVRESWSLIIANMLLHANESKYRRIQNSALENSLKTKCNDQGVDSERVLKVFPKLLLSFGFEKSDKDIWQYNQAVDILSFWNFFAAVLRPLTTHAPKIVELLKDNKWGEYEVQLDTMHRRIVLLESAKEKPTVECLQVGNANPMASELNVSIDWKNDVSEMETNATKWRHIVLNEKWEFRTLSSFDRFILSKYFSVIFFFFFVTFVCVCVIFNEFRVKWVIGNLTGYDAFNPRLTKWNDALNKVKEKLKMDKRFQCGTDDVMSFQLVGSKCHPSLNNDIDYRLALHETYKNEDNYPRLMVTWIIDSRVVVPYERTVHVPAKSDAPTPTPHALRQNIFSQSTTTSAIDTKEDDDDDDDDEKQETRVFAQCQWNPLLAQSQLVNILQDDNKGDDVKIDESKANEKNDSNDNNNNNNNNKINDKWAILSREEELQAKRNDEDGNMLKALFHE</sequence>
<organism evidence="3 4">
    <name type="scientific">Reticulomyxa filosa</name>
    <dbReference type="NCBI Taxonomy" id="46433"/>
    <lineage>
        <taxon>Eukaryota</taxon>
        <taxon>Sar</taxon>
        <taxon>Rhizaria</taxon>
        <taxon>Retaria</taxon>
        <taxon>Foraminifera</taxon>
        <taxon>Monothalamids</taxon>
        <taxon>Reticulomyxidae</taxon>
        <taxon>Reticulomyxa</taxon>
    </lineage>
</organism>
<feature type="non-terminal residue" evidence="3">
    <location>
        <position position="476"/>
    </location>
</feature>
<feature type="compositionally biased region" description="Low complexity" evidence="1">
    <location>
        <begin position="434"/>
        <end position="444"/>
    </location>
</feature>
<gene>
    <name evidence="3" type="ORF">RFI_03541</name>
</gene>
<feature type="compositionally biased region" description="Acidic residues" evidence="1">
    <location>
        <begin position="376"/>
        <end position="387"/>
    </location>
</feature>
<reference evidence="3 4" key="1">
    <citation type="journal article" date="2013" name="Curr. Biol.">
        <title>The Genome of the Foraminiferan Reticulomyxa filosa.</title>
        <authorList>
            <person name="Glockner G."/>
            <person name="Hulsmann N."/>
            <person name="Schleicher M."/>
            <person name="Noegel A.A."/>
            <person name="Eichinger L."/>
            <person name="Gallinger C."/>
            <person name="Pawlowski J."/>
            <person name="Sierra R."/>
            <person name="Euteneuer U."/>
            <person name="Pillet L."/>
            <person name="Moustafa A."/>
            <person name="Platzer M."/>
            <person name="Groth M."/>
            <person name="Szafranski K."/>
            <person name="Schliwa M."/>
        </authorList>
    </citation>
    <scope>NUCLEOTIDE SEQUENCE [LARGE SCALE GENOMIC DNA]</scope>
</reference>
<keyword evidence="3" id="KW-0347">Helicase</keyword>
<feature type="transmembrane region" description="Helical" evidence="2">
    <location>
        <begin position="220"/>
        <end position="239"/>
    </location>
</feature>
<comment type="caution">
    <text evidence="3">The sequence shown here is derived from an EMBL/GenBank/DDBJ whole genome shotgun (WGS) entry which is preliminary data.</text>
</comment>
<keyword evidence="4" id="KW-1185">Reference proteome</keyword>
<keyword evidence="3" id="KW-0378">Hydrolase</keyword>
<dbReference type="AlphaFoldDB" id="X6P5S8"/>
<keyword evidence="3" id="KW-0067">ATP-binding</keyword>
<keyword evidence="2" id="KW-0472">Membrane</keyword>
<protein>
    <submittedName>
        <fullName evidence="3">DEAD-box RNA helicase</fullName>
    </submittedName>
</protein>
<proteinExistence type="predicted"/>
<keyword evidence="3" id="KW-0547">Nucleotide-binding</keyword>
<feature type="region of interest" description="Disordered" evidence="1">
    <location>
        <begin position="419"/>
        <end position="447"/>
    </location>
</feature>
<evidence type="ECO:0000256" key="1">
    <source>
        <dbReference type="SAM" id="MobiDB-lite"/>
    </source>
</evidence>
<keyword evidence="2" id="KW-1133">Transmembrane helix</keyword>
<evidence type="ECO:0000313" key="4">
    <source>
        <dbReference type="Proteomes" id="UP000023152"/>
    </source>
</evidence>
<evidence type="ECO:0000313" key="3">
    <source>
        <dbReference type="EMBL" id="ETO33561.1"/>
    </source>
</evidence>
<dbReference type="GO" id="GO:0004386">
    <property type="term" value="F:helicase activity"/>
    <property type="evidence" value="ECO:0007669"/>
    <property type="project" value="UniProtKB-KW"/>
</dbReference>
<name>X6P5S8_RETFI</name>
<dbReference type="EMBL" id="ASPP01003301">
    <property type="protein sequence ID" value="ETO33561.1"/>
    <property type="molecule type" value="Genomic_DNA"/>
</dbReference>
<feature type="region of interest" description="Disordered" evidence="1">
    <location>
        <begin position="346"/>
        <end position="387"/>
    </location>
</feature>
<evidence type="ECO:0000256" key="2">
    <source>
        <dbReference type="SAM" id="Phobius"/>
    </source>
</evidence>
<accession>X6P5S8</accession>